<sequence>MEPFQYEEGEQRSISLIADVKFIYTQDTLYQYGTPFEDFSSLIKNPFLIDMTIGYLESAMLKGQVPNQYTNRYGFDSENASVTSANSFKLNLLADTVSVSMNITLISTEETSSSINVTNENKTCNLTVTEKSLTKETCKEQEDLYGDYDDVFKMTMNYDEATPCLQEMLAKTIAASMQENSILYKKAAEERKSFHSYFRQMLKRKR</sequence>
<evidence type="ECO:0000313" key="1">
    <source>
        <dbReference type="EMBL" id="PWL04260.1"/>
    </source>
</evidence>
<comment type="caution">
    <text evidence="1">The sequence shown here is derived from an EMBL/GenBank/DDBJ whole genome shotgun (WGS) entry which is preliminary data.</text>
</comment>
<dbReference type="RefSeq" id="WP_106198103.1">
    <property type="nucleotide sequence ID" value="NZ_JAXEIU010000055.1"/>
</dbReference>
<accession>A0ABX5LUX1</accession>
<protein>
    <submittedName>
        <fullName evidence="1">Uncharacterized protein</fullName>
    </submittedName>
</protein>
<reference evidence="1 2" key="1">
    <citation type="submission" date="2018-05" db="EMBL/GenBank/DDBJ databases">
        <title>Animal gut microbial communities from fecal samples from Wisconsin, USA.</title>
        <authorList>
            <person name="Neumann A."/>
        </authorList>
    </citation>
    <scope>NUCLEOTIDE SEQUENCE [LARGE SCALE GENOMIC DNA]</scope>
    <source>
        <strain evidence="1 2">UWS4</strain>
    </source>
</reference>
<dbReference type="Proteomes" id="UP000245523">
    <property type="component" value="Unassembled WGS sequence"/>
</dbReference>
<dbReference type="EMBL" id="QGHD01000001">
    <property type="protein sequence ID" value="PWL04260.1"/>
    <property type="molecule type" value="Genomic_DNA"/>
</dbReference>
<organism evidence="1 2">
    <name type="scientific">Hallerella porci</name>
    <dbReference type="NCBI Taxonomy" id="1945871"/>
    <lineage>
        <taxon>Bacteria</taxon>
        <taxon>Pseudomonadati</taxon>
        <taxon>Fibrobacterota</taxon>
        <taxon>Fibrobacteria</taxon>
        <taxon>Fibrobacterales</taxon>
        <taxon>Fibrobacteraceae</taxon>
        <taxon>Hallerella</taxon>
    </lineage>
</organism>
<keyword evidence="2" id="KW-1185">Reference proteome</keyword>
<name>A0ABX5LUX1_9BACT</name>
<proteinExistence type="predicted"/>
<evidence type="ECO:0000313" key="2">
    <source>
        <dbReference type="Proteomes" id="UP000245523"/>
    </source>
</evidence>
<gene>
    <name evidence="1" type="ORF">B0H50_101275</name>
</gene>